<keyword evidence="6" id="KW-0326">Glycosidase</keyword>
<dbReference type="CDD" id="cd02856">
    <property type="entry name" value="E_set_GDE_Isoamylase_N"/>
    <property type="match status" value="1"/>
</dbReference>
<dbReference type="Proteomes" id="UP001595420">
    <property type="component" value="Unassembled WGS sequence"/>
</dbReference>
<dbReference type="Pfam" id="PF02922">
    <property type="entry name" value="CBM_48"/>
    <property type="match status" value="1"/>
</dbReference>
<comment type="catalytic activity">
    <reaction evidence="4">
        <text>Transfers a segment of a (1-&gt;4)-alpha-D-glucan to a new position in an acceptor, which may be glucose or a (1-&gt;4)-alpha-D-glucan.</text>
        <dbReference type="EC" id="2.4.1.25"/>
    </reaction>
</comment>
<proteinExistence type="inferred from homology"/>
<gene>
    <name evidence="6" type="primary">glgX</name>
    <name evidence="6" type="ORF">ACFOD3_06630</name>
</gene>
<evidence type="ECO:0000256" key="3">
    <source>
        <dbReference type="ARBA" id="ARBA00023277"/>
    </source>
</evidence>
<evidence type="ECO:0000259" key="5">
    <source>
        <dbReference type="SMART" id="SM00642"/>
    </source>
</evidence>
<sequence>MQAEASPGQAEPLGATLDANGANFAFPAPDATAVFLCVFDAQDREVARIRLPGRSGDVHHGHVAGLAAGTRYGLRVAGPWQPQRGHRFNPQKLLVDPWATALDRPFALHPALFDTGEMPEETDSAPHLPKAILTPPLPPLIRTAPTGPQVIYELHVKGFSQRNPAVPERLRGTFAGLGHPASVAHLKRLGVTVVELLPAAAWIDERHLPPLGLSNYWGYNPVALLAPDPRLAPGGMAEVRAAVAALQAAGIAVIQDVVFNHTGECDELGPTLSLKGLGNAAFHRLLPEDARRYANDAGTGNTLALDRPWPLRLAMDAFRHWAEQAGLDGFRLDLATTLARRDAGFDPDAPLIQAMRQDPVLRKLRIIAEPWDIGRDGYQLGRFPPGWGEWNDRFRDDIRRFWRGDAGGVGALATRLAGSADVFAGRPLTDSVNYITAHDGFTLADLVSHSEKRNEANGEQNRDGTGDNLSWNCGVEGRSDDAEVKARRLRDSRALLATLLLARGTPMLSMGDEAGRSQGGNNNAYAQDNALSWFNWPAMDQGLCDFAARLITARRAHPALQDAAPLTGVVQADGLPDVAWLRPDGAALQDDDWQDRDRRALVAVLAKAGDRCLLALNAGADPLPLTLPPPRPGQAWKLLVDSSDPAATALPATLPARAVLLLAEAPRAAVATDDSALLARLAQAAGIDTSWYPISGPEVVVPPTTLRALLGALGLPAENAAAIRDSLNGLSTLPALPASVTHRGATPARLALPLSDRPRMLLLTAEDGHTQRIPVPPEAGETQRLVLPDGRAAAQRLVSLPLLPPGRHVLRDEAAPERACLLTVSPARCHLPGDLDAGGRRFGLSAQIYGLRGARDQGIGDFSAVGEFAALAQQQGAAVVGISPPHALFPTDRTRASPYHPSDRRFLDPIFIDVTALPGVGELPEMAQAAPIFAALATGESVDYAAVWTAKRAVLLAAWRRLKAEPAGLTAFRRDGGEALEHFCTFVAIADRIGHSDARAWPVGLRHGADAGLAAFRAEHADSIGFAAFQQWIADSQLAAAGRAGAGLYRDLAVGAAPDGAEIWSGDSRFLPGFSVGAPPDPFALEGQVWGLPPPDPRHGEALGHAPFARLIRANMRHAAALRVDHVLGLKRLFLVPEGARGSEGTYLAQPFADLLGQLALESTRANCLVVGEDLGTVPEGIGHALQSANILSYRVLWFERHGSRFTPPETWPARAAACVSTHDLATLQGFWDGADIAERAALGLLPDVAAAEAERAADRAALLQALAEPNLLPEGATPDGAMDDALAAAIHALVALTPSALLLVQAEDLAGERQAVNLPGTDRERPNWRRRLPVPVAELAKLPRAGTILEALRRLRP</sequence>
<dbReference type="InterPro" id="IPR006047">
    <property type="entry name" value="GH13_cat_dom"/>
</dbReference>
<dbReference type="SMART" id="SM00642">
    <property type="entry name" value="Aamy"/>
    <property type="match status" value="1"/>
</dbReference>
<organism evidence="6 7">
    <name type="scientific">Falsiroseomonas tokyonensis</name>
    <dbReference type="NCBI Taxonomy" id="430521"/>
    <lineage>
        <taxon>Bacteria</taxon>
        <taxon>Pseudomonadati</taxon>
        <taxon>Pseudomonadota</taxon>
        <taxon>Alphaproteobacteria</taxon>
        <taxon>Acetobacterales</taxon>
        <taxon>Roseomonadaceae</taxon>
        <taxon>Falsiroseomonas</taxon>
    </lineage>
</organism>
<evidence type="ECO:0000313" key="7">
    <source>
        <dbReference type="Proteomes" id="UP001595420"/>
    </source>
</evidence>
<keyword evidence="1 4" id="KW-0328">Glycosyltransferase</keyword>
<protein>
    <recommendedName>
        <fullName evidence="4">4-alpha-glucanotransferase</fullName>
        <ecNumber evidence="4">2.4.1.25</ecNumber>
    </recommendedName>
    <alternativeName>
        <fullName evidence="4">Amylomaltase</fullName>
    </alternativeName>
    <alternativeName>
        <fullName evidence="4">Disproportionating enzyme</fullName>
    </alternativeName>
</protein>
<keyword evidence="6" id="KW-0378">Hydrolase</keyword>
<dbReference type="RefSeq" id="WP_216835646.1">
    <property type="nucleotide sequence ID" value="NZ_JAFNJS010000002.1"/>
</dbReference>
<evidence type="ECO:0000313" key="6">
    <source>
        <dbReference type="EMBL" id="MFC2999560.1"/>
    </source>
</evidence>
<dbReference type="InterPro" id="IPR011837">
    <property type="entry name" value="Glycogen_debranch_GlgX"/>
</dbReference>
<reference evidence="7" key="1">
    <citation type="journal article" date="2019" name="Int. J. Syst. Evol. Microbiol.">
        <title>The Global Catalogue of Microorganisms (GCM) 10K type strain sequencing project: providing services to taxonomists for standard genome sequencing and annotation.</title>
        <authorList>
            <consortium name="The Broad Institute Genomics Platform"/>
            <consortium name="The Broad Institute Genome Sequencing Center for Infectious Disease"/>
            <person name="Wu L."/>
            <person name="Ma J."/>
        </authorList>
    </citation>
    <scope>NUCLEOTIDE SEQUENCE [LARGE SCALE GENOMIC DNA]</scope>
    <source>
        <strain evidence="7">CGMCC 1.16855</strain>
    </source>
</reference>
<dbReference type="NCBIfam" id="TIGR02100">
    <property type="entry name" value="glgX_debranch"/>
    <property type="match status" value="1"/>
</dbReference>
<dbReference type="InterPro" id="IPR044505">
    <property type="entry name" value="GlgX_Isoamylase_N_E_set"/>
</dbReference>
<dbReference type="PANTHER" id="PTHR43002">
    <property type="entry name" value="GLYCOGEN DEBRANCHING ENZYME"/>
    <property type="match status" value="1"/>
</dbReference>
<evidence type="ECO:0000256" key="2">
    <source>
        <dbReference type="ARBA" id="ARBA00022679"/>
    </source>
</evidence>
<accession>A0ABV7BTT9</accession>
<dbReference type="Pfam" id="PF02446">
    <property type="entry name" value="Glyco_hydro_77"/>
    <property type="match status" value="1"/>
</dbReference>
<comment type="caution">
    <text evidence="6">The sequence shown here is derived from an EMBL/GenBank/DDBJ whole genome shotgun (WGS) entry which is preliminary data.</text>
</comment>
<name>A0ABV7BTT9_9PROT</name>
<dbReference type="NCBIfam" id="TIGR00217">
    <property type="entry name" value="malQ"/>
    <property type="match status" value="1"/>
</dbReference>
<comment type="similarity">
    <text evidence="4">Belongs to the disproportionating enzyme family.</text>
</comment>
<keyword evidence="3 4" id="KW-0119">Carbohydrate metabolism</keyword>
<evidence type="ECO:0000256" key="4">
    <source>
        <dbReference type="RuleBase" id="RU361207"/>
    </source>
</evidence>
<keyword evidence="7" id="KW-1185">Reference proteome</keyword>
<dbReference type="GO" id="GO:0120549">
    <property type="term" value="F:limit dextrin alpha-1,6-maltotetraose-hydrolase activity"/>
    <property type="evidence" value="ECO:0007669"/>
    <property type="project" value="UniProtKB-EC"/>
</dbReference>
<dbReference type="InterPro" id="IPR004193">
    <property type="entry name" value="Glyco_hydro_13_N"/>
</dbReference>
<evidence type="ECO:0000256" key="1">
    <source>
        <dbReference type="ARBA" id="ARBA00022676"/>
    </source>
</evidence>
<dbReference type="CDD" id="cd11326">
    <property type="entry name" value="AmyAc_Glg_debranch"/>
    <property type="match status" value="1"/>
</dbReference>
<keyword evidence="2 4" id="KW-0808">Transferase</keyword>
<feature type="domain" description="Glycosyl hydrolase family 13 catalytic" evidence="5">
    <location>
        <begin position="153"/>
        <end position="554"/>
    </location>
</feature>
<dbReference type="EMBL" id="JBHRSB010000002">
    <property type="protein sequence ID" value="MFC2999560.1"/>
    <property type="molecule type" value="Genomic_DNA"/>
</dbReference>
<dbReference type="EC" id="2.4.1.25" evidence="4"/>
<dbReference type="InterPro" id="IPR003385">
    <property type="entry name" value="Glyco_hydro_77"/>
</dbReference>